<dbReference type="CDD" id="cd10030">
    <property type="entry name" value="UDG-F4_TTUDGA_SPO1dp_like"/>
    <property type="match status" value="1"/>
</dbReference>
<keyword evidence="8" id="KW-0411">Iron-sulfur</keyword>
<evidence type="ECO:0000256" key="5">
    <source>
        <dbReference type="ARBA" id="ARBA00022763"/>
    </source>
</evidence>
<dbReference type="InterPro" id="IPR005122">
    <property type="entry name" value="Uracil-DNA_glycosylase-like"/>
</dbReference>
<dbReference type="PANTHER" id="PTHR33693:SF9">
    <property type="entry name" value="TYPE-4 URACIL-DNA GLYCOSYLASE"/>
    <property type="match status" value="1"/>
</dbReference>
<evidence type="ECO:0000313" key="12">
    <source>
        <dbReference type="Proteomes" id="UP000247536"/>
    </source>
</evidence>
<evidence type="ECO:0000256" key="4">
    <source>
        <dbReference type="ARBA" id="ARBA00022723"/>
    </source>
</evidence>
<dbReference type="SMART" id="SM00986">
    <property type="entry name" value="UDG"/>
    <property type="match status" value="1"/>
</dbReference>
<dbReference type="RefSeq" id="WP_110790866.1">
    <property type="nucleotide sequence ID" value="NZ_QJRY01000002.1"/>
</dbReference>
<comment type="caution">
    <text evidence="11">The sequence shown here is derived from an EMBL/GenBank/DDBJ whole genome shotgun (WGS) entry which is preliminary data.</text>
</comment>
<dbReference type="InterPro" id="IPR036895">
    <property type="entry name" value="Uracil-DNA_glycosylase-like_sf"/>
</dbReference>
<keyword evidence="12" id="KW-1185">Reference proteome</keyword>
<dbReference type="PANTHER" id="PTHR33693">
    <property type="entry name" value="TYPE-5 URACIL-DNA GLYCOSYLASE"/>
    <property type="match status" value="1"/>
</dbReference>
<evidence type="ECO:0000256" key="3">
    <source>
        <dbReference type="ARBA" id="ARBA00022485"/>
    </source>
</evidence>
<dbReference type="Gene3D" id="3.40.470.10">
    <property type="entry name" value="Uracil-DNA glycosylase-like domain"/>
    <property type="match status" value="1"/>
</dbReference>
<dbReference type="Proteomes" id="UP000247536">
    <property type="component" value="Unassembled WGS sequence"/>
</dbReference>
<dbReference type="NCBIfam" id="TIGR03914">
    <property type="entry name" value="UDG_fam_dom"/>
    <property type="match status" value="1"/>
</dbReference>
<name>A0ABX5NYK5_9HYPH</name>
<evidence type="ECO:0000256" key="6">
    <source>
        <dbReference type="ARBA" id="ARBA00022801"/>
    </source>
</evidence>
<evidence type="ECO:0000256" key="1">
    <source>
        <dbReference type="ARBA" id="ARBA00006521"/>
    </source>
</evidence>
<accession>A0ABX5NYK5</accession>
<evidence type="ECO:0000256" key="9">
    <source>
        <dbReference type="ARBA" id="ARBA00023204"/>
    </source>
</evidence>
<keyword evidence="5" id="KW-0227">DNA damage</keyword>
<evidence type="ECO:0000256" key="2">
    <source>
        <dbReference type="ARBA" id="ARBA00019403"/>
    </source>
</evidence>
<dbReference type="NCBIfam" id="TIGR00758">
    <property type="entry name" value="UDG_fam4"/>
    <property type="match status" value="1"/>
</dbReference>
<dbReference type="EMBL" id="QJRY01000002">
    <property type="protein sequence ID" value="PYB75482.1"/>
    <property type="molecule type" value="Genomic_DNA"/>
</dbReference>
<keyword evidence="6" id="KW-0378">Hydrolase</keyword>
<dbReference type="InterPro" id="IPR051536">
    <property type="entry name" value="UDG_Type-4/5"/>
</dbReference>
<dbReference type="SMART" id="SM00987">
    <property type="entry name" value="UreE_C"/>
    <property type="match status" value="1"/>
</dbReference>
<dbReference type="Pfam" id="PF03167">
    <property type="entry name" value="UDG"/>
    <property type="match status" value="1"/>
</dbReference>
<proteinExistence type="inferred from homology"/>
<comment type="similarity">
    <text evidence="1">Belongs to the uracil-DNA glycosylase (UDG) superfamily. Type 4 (UDGa) family.</text>
</comment>
<dbReference type="InterPro" id="IPR023875">
    <property type="entry name" value="DNA_repair_put"/>
</dbReference>
<dbReference type="InterPro" id="IPR025404">
    <property type="entry name" value="DUF4130"/>
</dbReference>
<organism evidence="11 12">
    <name type="scientific">Rhizobium wuzhouense</name>
    <dbReference type="NCBI Taxonomy" id="1986026"/>
    <lineage>
        <taxon>Bacteria</taxon>
        <taxon>Pseudomonadati</taxon>
        <taxon>Pseudomonadota</taxon>
        <taxon>Alphaproteobacteria</taxon>
        <taxon>Hyphomicrobiales</taxon>
        <taxon>Rhizobiaceae</taxon>
        <taxon>Rhizobium/Agrobacterium group</taxon>
        <taxon>Rhizobium</taxon>
    </lineage>
</organism>
<gene>
    <name evidence="11" type="ORF">DMY87_08605</name>
</gene>
<evidence type="ECO:0000256" key="8">
    <source>
        <dbReference type="ARBA" id="ARBA00023014"/>
    </source>
</evidence>
<dbReference type="NCBIfam" id="TIGR03915">
    <property type="entry name" value="SAM_7_link_chp"/>
    <property type="match status" value="1"/>
</dbReference>
<dbReference type="SUPFAM" id="SSF52141">
    <property type="entry name" value="Uracil-DNA glycosylase-like"/>
    <property type="match status" value="1"/>
</dbReference>
<keyword evidence="9" id="KW-0234">DNA repair</keyword>
<dbReference type="Pfam" id="PF13566">
    <property type="entry name" value="DUF4130"/>
    <property type="match status" value="1"/>
</dbReference>
<keyword evidence="7" id="KW-0408">Iron</keyword>
<dbReference type="InterPro" id="IPR005273">
    <property type="entry name" value="Ura-DNA_glyco_family4"/>
</dbReference>
<evidence type="ECO:0000313" key="11">
    <source>
        <dbReference type="EMBL" id="PYB75482.1"/>
    </source>
</evidence>
<keyword evidence="4" id="KW-0479">Metal-binding</keyword>
<sequence>MREVTLAGRGDFTEWREAARALLTDGVAPQDVFWQTGQSPGYLFGQAAVSTPRAAAGSAPLSVPKGFLAAAEAAVCHSDPLRFDLLYRLLWRIGAERTLLEVTSDPDVVMLRGMIKNIRRDSHKMTAFVRFREVEAVQAGRRRFVAWFEPEHFIVARTAGFFQRRFTDMDWLIATPKGSAAWNGQVLKTAGEPAARPEAEDETDELWRTYFANIFNPARVKIRAMQSEMPKKYWKNMPEASLIPDLIAGAEKRVAEMAAREASQAPAFHERLQAQWQGREKGDGADLPPLERLRREASTCTRCPLHCHATQTVFGEGPENASVMFVGEQPGDTEDLAGKPFIGPAGKVFDEAVAVAGIDRHQAYVTNAVKHFKYERRGKRRIHMRPEAGEVAHCRWWLAKEIEIIRPRIVVALGATAYLSLTGESRPIAEVRSMPIPMQDNRMLLVTTHPAAILRMPNEDLRARSLTAFRSDLVGVKRLSETLSTSGH</sequence>
<reference evidence="11 12" key="1">
    <citation type="submission" date="2018-06" db="EMBL/GenBank/DDBJ databases">
        <title>Rhizobium wuzhouense sp. nov., isolated from roots of Oryza officinalis.</title>
        <authorList>
            <person name="Yuan T."/>
        </authorList>
    </citation>
    <scope>NUCLEOTIDE SEQUENCE [LARGE SCALE GENOMIC DNA]</scope>
    <source>
        <strain evidence="11 12">W44</strain>
    </source>
</reference>
<evidence type="ECO:0000259" key="10">
    <source>
        <dbReference type="SMART" id="SM00986"/>
    </source>
</evidence>
<protein>
    <recommendedName>
        <fullName evidence="2">Type-4 uracil-DNA glycosylase</fullName>
    </recommendedName>
</protein>
<keyword evidence="3" id="KW-0004">4Fe-4S</keyword>
<evidence type="ECO:0000256" key="7">
    <source>
        <dbReference type="ARBA" id="ARBA00023004"/>
    </source>
</evidence>
<feature type="domain" description="Uracil-DNA glycosylase-like" evidence="10">
    <location>
        <begin position="314"/>
        <end position="462"/>
    </location>
</feature>